<comment type="caution">
    <text evidence="18">The sequence shown here is derived from an EMBL/GenBank/DDBJ whole genome shotgun (WGS) entry which is preliminary data.</text>
</comment>
<evidence type="ECO:0000256" key="15">
    <source>
        <dbReference type="ARBA" id="ARBA00032932"/>
    </source>
</evidence>
<evidence type="ECO:0000256" key="12">
    <source>
        <dbReference type="ARBA" id="ARBA00023251"/>
    </source>
</evidence>
<feature type="transmembrane region" description="Helical" evidence="17">
    <location>
        <begin position="235"/>
        <end position="259"/>
    </location>
</feature>
<accession>A0A511JIN7</accession>
<evidence type="ECO:0000256" key="3">
    <source>
        <dbReference type="ARBA" id="ARBA00012374"/>
    </source>
</evidence>
<feature type="transmembrane region" description="Helical" evidence="17">
    <location>
        <begin position="101"/>
        <end position="120"/>
    </location>
</feature>
<dbReference type="GO" id="GO:0050380">
    <property type="term" value="F:undecaprenyl-diphosphatase activity"/>
    <property type="evidence" value="ECO:0007669"/>
    <property type="project" value="UniProtKB-UniRule"/>
</dbReference>
<keyword evidence="12 17" id="KW-0046">Antibiotic resistance</keyword>
<dbReference type="HAMAP" id="MF_01006">
    <property type="entry name" value="Undec_diphosphatase"/>
    <property type="match status" value="1"/>
</dbReference>
<keyword evidence="11 17" id="KW-0472">Membrane</keyword>
<evidence type="ECO:0000256" key="6">
    <source>
        <dbReference type="ARBA" id="ARBA00022692"/>
    </source>
</evidence>
<evidence type="ECO:0000256" key="16">
    <source>
        <dbReference type="ARBA" id="ARBA00047594"/>
    </source>
</evidence>
<keyword evidence="5 17" id="KW-1003">Cell membrane</keyword>
<dbReference type="InterPro" id="IPR003824">
    <property type="entry name" value="UppP"/>
</dbReference>
<evidence type="ECO:0000256" key="10">
    <source>
        <dbReference type="ARBA" id="ARBA00022989"/>
    </source>
</evidence>
<protein>
    <recommendedName>
        <fullName evidence="4 17">Undecaprenyl-diphosphatase</fullName>
        <ecNumber evidence="3 17">3.6.1.27</ecNumber>
    </recommendedName>
    <alternativeName>
        <fullName evidence="15 17">Bacitracin resistance protein</fullName>
    </alternativeName>
    <alternativeName>
        <fullName evidence="14 17">Undecaprenyl pyrophosphate phosphatase</fullName>
    </alternativeName>
</protein>
<feature type="transmembrane region" description="Helical" evidence="17">
    <location>
        <begin position="271"/>
        <end position="290"/>
    </location>
</feature>
<comment type="subcellular location">
    <subcellularLocation>
        <location evidence="1 17">Cell membrane</location>
        <topology evidence="1 17">Multi-pass membrane protein</topology>
    </subcellularLocation>
</comment>
<feature type="transmembrane region" description="Helical" evidence="17">
    <location>
        <begin position="205"/>
        <end position="223"/>
    </location>
</feature>
<dbReference type="Proteomes" id="UP000321049">
    <property type="component" value="Unassembled WGS sequence"/>
</dbReference>
<dbReference type="PANTHER" id="PTHR30622:SF4">
    <property type="entry name" value="UNDECAPRENYL-DIPHOSPHATASE"/>
    <property type="match status" value="1"/>
</dbReference>
<evidence type="ECO:0000256" key="11">
    <source>
        <dbReference type="ARBA" id="ARBA00023136"/>
    </source>
</evidence>
<proteinExistence type="inferred from homology"/>
<sequence>MTEAMGLGEAILLGLVQGLTEFLPVSSSAHLRIVGDLFGSDPGAAFTAITQLGTETAVILYFRRDIARIATAWWRAIRGDHGTDWRSRAGMPAGQQADHDALMAWFIALGSLPIVILGLAFQDAIEQTFRNLWLVALTLAGFALVLGWADGRGAKQRELTELTGRHAIQFGFWQALALVPGVSRSGGTITGGLLMGYTREAAARYSFLLAIPAVFGSGLFQLAKSVDDFGTGGTPGFGATLVATLVAFVVGYLVIIVFLKIVSTFSYKPFVYYRLGLAALVVLLLLTGVLDANSAPVTT</sequence>
<dbReference type="GO" id="GO:0046677">
    <property type="term" value="P:response to antibiotic"/>
    <property type="evidence" value="ECO:0007669"/>
    <property type="project" value="UniProtKB-UniRule"/>
</dbReference>
<dbReference type="GO" id="GO:0005886">
    <property type="term" value="C:plasma membrane"/>
    <property type="evidence" value="ECO:0007669"/>
    <property type="project" value="UniProtKB-SubCell"/>
</dbReference>
<comment type="miscellaneous">
    <text evidence="17">Bacitracin is thought to be involved in the inhibition of peptidoglycan synthesis by sequestering undecaprenyl diphosphate, thereby reducing the pool of lipid carrier available.</text>
</comment>
<evidence type="ECO:0000313" key="19">
    <source>
        <dbReference type="Proteomes" id="UP000321049"/>
    </source>
</evidence>
<dbReference type="PANTHER" id="PTHR30622">
    <property type="entry name" value="UNDECAPRENYL-DIPHOSPHATASE"/>
    <property type="match status" value="1"/>
</dbReference>
<dbReference type="GO" id="GO:0071555">
    <property type="term" value="P:cell wall organization"/>
    <property type="evidence" value="ECO:0007669"/>
    <property type="project" value="UniProtKB-KW"/>
</dbReference>
<keyword evidence="10 17" id="KW-1133">Transmembrane helix</keyword>
<gene>
    <name evidence="18" type="primary">uppP2</name>
    <name evidence="17" type="synonym">uppP</name>
    <name evidence="18" type="ORF">CTE05_10800</name>
</gene>
<evidence type="ECO:0000256" key="1">
    <source>
        <dbReference type="ARBA" id="ARBA00004651"/>
    </source>
</evidence>
<evidence type="ECO:0000256" key="2">
    <source>
        <dbReference type="ARBA" id="ARBA00010621"/>
    </source>
</evidence>
<dbReference type="Pfam" id="PF02673">
    <property type="entry name" value="BacA"/>
    <property type="match status" value="1"/>
</dbReference>
<evidence type="ECO:0000256" key="17">
    <source>
        <dbReference type="HAMAP-Rule" id="MF_01006"/>
    </source>
</evidence>
<dbReference type="GO" id="GO:0009252">
    <property type="term" value="P:peptidoglycan biosynthetic process"/>
    <property type="evidence" value="ECO:0007669"/>
    <property type="project" value="UniProtKB-KW"/>
</dbReference>
<comment type="similarity">
    <text evidence="2 17">Belongs to the UppP family.</text>
</comment>
<comment type="catalytic activity">
    <reaction evidence="16 17">
        <text>di-trans,octa-cis-undecaprenyl diphosphate + H2O = di-trans,octa-cis-undecaprenyl phosphate + phosphate + H(+)</text>
        <dbReference type="Rhea" id="RHEA:28094"/>
        <dbReference type="ChEBI" id="CHEBI:15377"/>
        <dbReference type="ChEBI" id="CHEBI:15378"/>
        <dbReference type="ChEBI" id="CHEBI:43474"/>
        <dbReference type="ChEBI" id="CHEBI:58405"/>
        <dbReference type="ChEBI" id="CHEBI:60392"/>
        <dbReference type="EC" id="3.6.1.27"/>
    </reaction>
</comment>
<dbReference type="EMBL" id="BJWH01000003">
    <property type="protein sequence ID" value="GEL97533.1"/>
    <property type="molecule type" value="Genomic_DNA"/>
</dbReference>
<keyword evidence="9 17" id="KW-0573">Peptidoglycan synthesis</keyword>
<feature type="transmembrane region" description="Helical" evidence="17">
    <location>
        <begin position="132"/>
        <end position="149"/>
    </location>
</feature>
<evidence type="ECO:0000256" key="7">
    <source>
        <dbReference type="ARBA" id="ARBA00022801"/>
    </source>
</evidence>
<dbReference type="EC" id="3.6.1.27" evidence="3 17"/>
<evidence type="ECO:0000256" key="13">
    <source>
        <dbReference type="ARBA" id="ARBA00023316"/>
    </source>
</evidence>
<organism evidence="18 19">
    <name type="scientific">Cellulomonas terrae</name>
    <dbReference type="NCBI Taxonomy" id="311234"/>
    <lineage>
        <taxon>Bacteria</taxon>
        <taxon>Bacillati</taxon>
        <taxon>Actinomycetota</taxon>
        <taxon>Actinomycetes</taxon>
        <taxon>Micrococcales</taxon>
        <taxon>Cellulomonadaceae</taxon>
        <taxon>Cellulomonas</taxon>
    </lineage>
</organism>
<keyword evidence="8 17" id="KW-0133">Cell shape</keyword>
<dbReference type="AlphaFoldDB" id="A0A511JIN7"/>
<dbReference type="NCBIfam" id="NF001392">
    <property type="entry name" value="PRK00281.2-1"/>
    <property type="match status" value="1"/>
</dbReference>
<keyword evidence="19" id="KW-1185">Reference proteome</keyword>
<name>A0A511JIN7_9CELL</name>
<reference evidence="18 19" key="1">
    <citation type="submission" date="2019-07" db="EMBL/GenBank/DDBJ databases">
        <title>Whole genome shotgun sequence of Cellulomonas terrae NBRC 100819.</title>
        <authorList>
            <person name="Hosoyama A."/>
            <person name="Uohara A."/>
            <person name="Ohji S."/>
            <person name="Ichikawa N."/>
        </authorList>
    </citation>
    <scope>NUCLEOTIDE SEQUENCE [LARGE SCALE GENOMIC DNA]</scope>
    <source>
        <strain evidence="18 19">NBRC 100819</strain>
    </source>
</reference>
<evidence type="ECO:0000256" key="5">
    <source>
        <dbReference type="ARBA" id="ARBA00022475"/>
    </source>
</evidence>
<keyword evidence="13 17" id="KW-0961">Cell wall biogenesis/degradation</keyword>
<evidence type="ECO:0000256" key="9">
    <source>
        <dbReference type="ARBA" id="ARBA00022984"/>
    </source>
</evidence>
<evidence type="ECO:0000313" key="18">
    <source>
        <dbReference type="EMBL" id="GEL97533.1"/>
    </source>
</evidence>
<dbReference type="NCBIfam" id="TIGR00753">
    <property type="entry name" value="undec_PP_bacA"/>
    <property type="match status" value="1"/>
</dbReference>
<keyword evidence="6 17" id="KW-0812">Transmembrane</keyword>
<comment type="function">
    <text evidence="17">Catalyzes the dephosphorylation of undecaprenyl diphosphate (UPP). Confers resistance to bacitracin.</text>
</comment>
<dbReference type="GO" id="GO:0008360">
    <property type="term" value="P:regulation of cell shape"/>
    <property type="evidence" value="ECO:0007669"/>
    <property type="project" value="UniProtKB-KW"/>
</dbReference>
<keyword evidence="7 17" id="KW-0378">Hydrolase</keyword>
<evidence type="ECO:0000256" key="14">
    <source>
        <dbReference type="ARBA" id="ARBA00032707"/>
    </source>
</evidence>
<evidence type="ECO:0000256" key="8">
    <source>
        <dbReference type="ARBA" id="ARBA00022960"/>
    </source>
</evidence>
<evidence type="ECO:0000256" key="4">
    <source>
        <dbReference type="ARBA" id="ARBA00021581"/>
    </source>
</evidence>